<keyword evidence="1" id="KW-1133">Transmembrane helix</keyword>
<keyword evidence="1" id="KW-0472">Membrane</keyword>
<keyword evidence="1" id="KW-0812">Transmembrane</keyword>
<evidence type="ECO:0000313" key="2">
    <source>
        <dbReference type="EMBL" id="MBW79064.1"/>
    </source>
</evidence>
<evidence type="ECO:0000256" key="1">
    <source>
        <dbReference type="SAM" id="Phobius"/>
    </source>
</evidence>
<proteinExistence type="predicted"/>
<name>A0A2M4DND6_ANODA</name>
<protein>
    <submittedName>
        <fullName evidence="2">Putative secreted protein</fullName>
    </submittedName>
</protein>
<feature type="transmembrane region" description="Helical" evidence="1">
    <location>
        <begin position="9"/>
        <end position="29"/>
    </location>
</feature>
<organism evidence="2">
    <name type="scientific">Anopheles darlingi</name>
    <name type="common">Mosquito</name>
    <dbReference type="NCBI Taxonomy" id="43151"/>
    <lineage>
        <taxon>Eukaryota</taxon>
        <taxon>Metazoa</taxon>
        <taxon>Ecdysozoa</taxon>
        <taxon>Arthropoda</taxon>
        <taxon>Hexapoda</taxon>
        <taxon>Insecta</taxon>
        <taxon>Pterygota</taxon>
        <taxon>Neoptera</taxon>
        <taxon>Endopterygota</taxon>
        <taxon>Diptera</taxon>
        <taxon>Nematocera</taxon>
        <taxon>Culicoidea</taxon>
        <taxon>Culicidae</taxon>
        <taxon>Anophelinae</taxon>
        <taxon>Anopheles</taxon>
    </lineage>
</organism>
<reference evidence="2" key="1">
    <citation type="submission" date="2018-01" db="EMBL/GenBank/DDBJ databases">
        <title>An insight into the sialome of Amazonian anophelines.</title>
        <authorList>
            <person name="Ribeiro J.M."/>
            <person name="Scarpassa V."/>
            <person name="Calvo E."/>
        </authorList>
    </citation>
    <scope>NUCLEOTIDE SEQUENCE</scope>
</reference>
<sequence length="119" mass="13441">MPCAEAKRLNILLTFSSFFVNYLALYLYLSSQAEQYSHTYQQSETKQEIKAIFSLFDCCLSLLAFRFRCSWLSVSGPGGSVFQFNATPAKFGQPFPSTMRIPPAQAQETKIKPSQFSSK</sequence>
<accession>A0A2M4DND6</accession>
<dbReference type="EMBL" id="GGFL01014886">
    <property type="protein sequence ID" value="MBW79064.1"/>
    <property type="molecule type" value="Transcribed_RNA"/>
</dbReference>
<dbReference type="AlphaFoldDB" id="A0A2M4DND6"/>